<dbReference type="RefSeq" id="WP_398710406.1">
    <property type="nucleotide sequence ID" value="NZ_JBIRUI010000008.1"/>
</dbReference>
<evidence type="ECO:0000313" key="2">
    <source>
        <dbReference type="Proteomes" id="UP001611339"/>
    </source>
</evidence>
<comment type="caution">
    <text evidence="1">The sequence shown here is derived from an EMBL/GenBank/DDBJ whole genome shotgun (WGS) entry which is preliminary data.</text>
</comment>
<evidence type="ECO:0000313" key="1">
    <source>
        <dbReference type="EMBL" id="MFI1715685.1"/>
    </source>
</evidence>
<reference evidence="1 2" key="1">
    <citation type="submission" date="2024-10" db="EMBL/GenBank/DDBJ databases">
        <title>The Natural Products Discovery Center: Release of the First 8490 Sequenced Strains for Exploring Actinobacteria Biosynthetic Diversity.</title>
        <authorList>
            <person name="Kalkreuter E."/>
            <person name="Kautsar S.A."/>
            <person name="Yang D."/>
            <person name="Bader C.D."/>
            <person name="Teijaro C.N."/>
            <person name="Fluegel L."/>
            <person name="Davis C.M."/>
            <person name="Simpson J.R."/>
            <person name="Lauterbach L."/>
            <person name="Steele A.D."/>
            <person name="Gui C."/>
            <person name="Meng S."/>
            <person name="Li G."/>
            <person name="Viehrig K."/>
            <person name="Ye F."/>
            <person name="Su P."/>
            <person name="Kiefer A.F."/>
            <person name="Nichols A."/>
            <person name="Cepeda A.J."/>
            <person name="Yan W."/>
            <person name="Fan B."/>
            <person name="Jiang Y."/>
            <person name="Adhikari A."/>
            <person name="Zheng C.-J."/>
            <person name="Schuster L."/>
            <person name="Cowan T.M."/>
            <person name="Smanski M.J."/>
            <person name="Chevrette M.G."/>
            <person name="De Carvalho L.P.S."/>
            <person name="Shen B."/>
        </authorList>
    </citation>
    <scope>NUCLEOTIDE SEQUENCE [LARGE SCALE GENOMIC DNA]</scope>
    <source>
        <strain evidence="1 2">NPDC020602</strain>
    </source>
</reference>
<name>A0ABW7U7U6_9ACTN</name>
<gene>
    <name evidence="1" type="ORF">ACH407_19190</name>
</gene>
<dbReference type="EMBL" id="JBIRUI010000008">
    <property type="protein sequence ID" value="MFI1715685.1"/>
    <property type="molecule type" value="Genomic_DNA"/>
</dbReference>
<protein>
    <submittedName>
        <fullName evidence="1">Uncharacterized protein</fullName>
    </submittedName>
</protein>
<keyword evidence="2" id="KW-1185">Reference proteome</keyword>
<dbReference type="Proteomes" id="UP001611339">
    <property type="component" value="Unassembled WGS sequence"/>
</dbReference>
<proteinExistence type="predicted"/>
<accession>A0ABW7U7U6</accession>
<organism evidence="1 2">
    <name type="scientific">Streptomyces litmocidini</name>
    <dbReference type="NCBI Taxonomy" id="67318"/>
    <lineage>
        <taxon>Bacteria</taxon>
        <taxon>Bacillati</taxon>
        <taxon>Actinomycetota</taxon>
        <taxon>Actinomycetes</taxon>
        <taxon>Kitasatosporales</taxon>
        <taxon>Streptomycetaceae</taxon>
        <taxon>Streptomyces</taxon>
    </lineage>
</organism>
<sequence>MVFENVTRRSYDIDVQLRCDGAKVRYLDGAQRVDRLRNTVRVSAPPYKTTSIMVPLAVSLSAINEGTDESLVIEEIVIWPRDGYGRYLPEYYSTAETSINVDCKYP</sequence>